<feature type="domain" description="Tyrosinase copper-binding" evidence="22">
    <location>
        <begin position="209"/>
        <end position="226"/>
    </location>
</feature>
<evidence type="ECO:0000256" key="21">
    <source>
        <dbReference type="SAM" id="SignalP"/>
    </source>
</evidence>
<evidence type="ECO:0000256" key="18">
    <source>
        <dbReference type="ARBA" id="ARBA00042019"/>
    </source>
</evidence>
<keyword evidence="4 20" id="KW-0812">Transmembrane</keyword>
<dbReference type="GO" id="GO:0033162">
    <property type="term" value="C:melanosome membrane"/>
    <property type="evidence" value="ECO:0007669"/>
    <property type="project" value="UniProtKB-SubCell"/>
</dbReference>
<keyword evidence="6 21" id="KW-0732">Signal</keyword>
<keyword evidence="7" id="KW-0862">Zinc</keyword>
<dbReference type="Gene3D" id="1.10.1280.10">
    <property type="entry name" value="Di-copper center containing domain from catechol oxidase"/>
    <property type="match status" value="1"/>
</dbReference>
<dbReference type="FunFam" id="1.10.1280.10:FF:000002">
    <property type="entry name" value="L-dopachrome tautomerase"/>
    <property type="match status" value="1"/>
</dbReference>
<comment type="cofactor">
    <cofactor evidence="1">
        <name>Zn(2+)</name>
        <dbReference type="ChEBI" id="CHEBI:29105"/>
    </cofactor>
</comment>
<dbReference type="PROSITE" id="PS00497">
    <property type="entry name" value="TYROSINASE_1"/>
    <property type="match status" value="1"/>
</dbReference>
<evidence type="ECO:0000256" key="1">
    <source>
        <dbReference type="ARBA" id="ARBA00001947"/>
    </source>
</evidence>
<evidence type="ECO:0000259" key="22">
    <source>
        <dbReference type="PROSITE" id="PS00497"/>
    </source>
</evidence>
<dbReference type="GO" id="GO:0006583">
    <property type="term" value="P:melanin biosynthetic process from tyrosine"/>
    <property type="evidence" value="ECO:0007669"/>
    <property type="project" value="TreeGrafter"/>
</dbReference>
<evidence type="ECO:0000256" key="17">
    <source>
        <dbReference type="ARBA" id="ARBA00041443"/>
    </source>
</evidence>
<comment type="pathway">
    <text evidence="14">Pigment biosynthesis; melanin biosynthesis.</text>
</comment>
<comment type="function">
    <text evidence="19">Plays a role in melanin biosynthesis. Catalyzes the conversion of L-dopachrome into 5,6-dihydroxyindole-2-carboxylic acid (DHICA).</text>
</comment>
<evidence type="ECO:0000256" key="20">
    <source>
        <dbReference type="SAM" id="Phobius"/>
    </source>
</evidence>
<evidence type="ECO:0000313" key="25">
    <source>
        <dbReference type="RefSeq" id="XP_030642370.1"/>
    </source>
</evidence>
<dbReference type="CTD" id="1638"/>
<dbReference type="RefSeq" id="XP_030642370.1">
    <property type="nucleotide sequence ID" value="XM_030786510.1"/>
</dbReference>
<sequence length="515" mass="58322">MRGILSLWLLCCLKWSLLVDAQFPRVCCTVEGISTKECCPALGPDPANVCGTLFGRGNCSNIRVDTKPWGGPYRLRNVDDRERWPTKFFNRTCRCFGNFAGFNCGECKFGWTGPNCDQRKPPVVRKNIHSLTAVELQEFLDVLDLAKNTIHPDYVIATQHWLGVLGPNGTQPQFTNISIYDYFVWQHYYSVRDTLLGPGRPFKAIDFSHKGPAFITWHRYHLLSLERDLQKLTGNENFAVPYWNFATGQTDCDVCTDSLLGGRDPNDPSLISPRSRFSNWGVVCNSLDDYNRLVTLCNGTREGSLRRGVVDRSNMSLPTMNDVRSCLNIRDFDSPPYFTNSSFSFRNALEGYDKPDGELDSSVSNLHNLVHSFLNGTSALSHSAANDPIFLVLHAFTDAIFDEWMKRFPENATFPDEMAPIGHNRKYNMVPFFPPVTNEEIYVTSEVLGYSYAIDLEETETNATVVVLGSTLGGIFLGLLVLLLLLVLYLQQRRKREFEPLIKAEFTNKKYTEEA</sequence>
<dbReference type="GO" id="GO:0004167">
    <property type="term" value="F:dopachrome isomerase activity"/>
    <property type="evidence" value="ECO:0007669"/>
    <property type="project" value="UniProtKB-EC"/>
</dbReference>
<dbReference type="OrthoDB" id="6132182at2759"/>
<dbReference type="EC" id="5.3.3.12" evidence="15"/>
<dbReference type="GO" id="GO:0048066">
    <property type="term" value="P:developmental pigmentation"/>
    <property type="evidence" value="ECO:0007669"/>
    <property type="project" value="TreeGrafter"/>
</dbReference>
<dbReference type="SUPFAM" id="SSF48056">
    <property type="entry name" value="Di-copper centre-containing domain"/>
    <property type="match status" value="1"/>
</dbReference>
<keyword evidence="8 20" id="KW-1133">Transmembrane helix</keyword>
<proteinExistence type="inferred from homology"/>
<dbReference type="InterPro" id="IPR002227">
    <property type="entry name" value="Tyrosinase_Cu-bd"/>
</dbReference>
<dbReference type="AlphaFoldDB" id="A0A6J2WAJ1"/>
<protein>
    <recommendedName>
        <fullName evidence="16">L-dopachrome tautomerase</fullName>
        <ecNumber evidence="15">5.3.3.12</ecNumber>
    </recommendedName>
    <alternativeName>
        <fullName evidence="18">L-dopachrome Delta-isomerase</fullName>
    </alternativeName>
    <alternativeName>
        <fullName evidence="17">Tyrosinase-related protein 2</fullName>
    </alternativeName>
</protein>
<dbReference type="PANTHER" id="PTHR11474:SF4">
    <property type="entry name" value="L-DOPACHROME TAUTOMERASE"/>
    <property type="match status" value="1"/>
</dbReference>
<evidence type="ECO:0000256" key="9">
    <source>
        <dbReference type="ARBA" id="ARBA00023101"/>
    </source>
</evidence>
<evidence type="ECO:0000256" key="8">
    <source>
        <dbReference type="ARBA" id="ARBA00022989"/>
    </source>
</evidence>
<dbReference type="InterPro" id="IPR050316">
    <property type="entry name" value="Tyrosinase/Hemocyanin"/>
</dbReference>
<dbReference type="GO" id="GO:0046872">
    <property type="term" value="F:metal ion binding"/>
    <property type="evidence" value="ECO:0007669"/>
    <property type="project" value="UniProtKB-KW"/>
</dbReference>
<comment type="similarity">
    <text evidence="3">Belongs to the tyrosinase family.</text>
</comment>
<evidence type="ECO:0000256" key="11">
    <source>
        <dbReference type="ARBA" id="ARBA00023180"/>
    </source>
</evidence>
<dbReference type="PANTHER" id="PTHR11474">
    <property type="entry name" value="TYROSINASE FAMILY MEMBER"/>
    <property type="match status" value="1"/>
</dbReference>
<evidence type="ECO:0000256" key="2">
    <source>
        <dbReference type="ARBA" id="ARBA00004573"/>
    </source>
</evidence>
<dbReference type="GO" id="GO:0021847">
    <property type="term" value="P:ventricular zone neuroblast division"/>
    <property type="evidence" value="ECO:0007669"/>
    <property type="project" value="TreeGrafter"/>
</dbReference>
<dbReference type="PRINTS" id="PR00092">
    <property type="entry name" value="TYROSINASE"/>
</dbReference>
<comment type="catalytic activity">
    <reaction evidence="13">
        <text>L-dopachrome = 5,6-dihydroxyindole-2-carboxylate</text>
        <dbReference type="Rhea" id="RHEA:13041"/>
        <dbReference type="ChEBI" id="CHEBI:16875"/>
        <dbReference type="ChEBI" id="CHEBI:57509"/>
        <dbReference type="EC" id="5.3.3.12"/>
    </reaction>
</comment>
<feature type="signal peptide" evidence="21">
    <location>
        <begin position="1"/>
        <end position="21"/>
    </location>
</feature>
<dbReference type="PROSITE" id="PS00498">
    <property type="entry name" value="TYROSINASE_2"/>
    <property type="match status" value="1"/>
</dbReference>
<name>A0A6J2WAJ1_CHACN</name>
<dbReference type="GeneID" id="115822603"/>
<dbReference type="GO" id="GO:0002052">
    <property type="term" value="P:positive regulation of neuroblast proliferation"/>
    <property type="evidence" value="ECO:0007669"/>
    <property type="project" value="TreeGrafter"/>
</dbReference>
<dbReference type="Pfam" id="PF00264">
    <property type="entry name" value="Tyrosinase"/>
    <property type="match status" value="1"/>
</dbReference>
<evidence type="ECO:0000256" key="15">
    <source>
        <dbReference type="ARBA" id="ARBA00038932"/>
    </source>
</evidence>
<organism evidence="24 25">
    <name type="scientific">Chanos chanos</name>
    <name type="common">Milkfish</name>
    <name type="synonym">Mugil chanos</name>
    <dbReference type="NCBI Taxonomy" id="29144"/>
    <lineage>
        <taxon>Eukaryota</taxon>
        <taxon>Metazoa</taxon>
        <taxon>Chordata</taxon>
        <taxon>Craniata</taxon>
        <taxon>Vertebrata</taxon>
        <taxon>Euteleostomi</taxon>
        <taxon>Actinopterygii</taxon>
        <taxon>Neopterygii</taxon>
        <taxon>Teleostei</taxon>
        <taxon>Ostariophysi</taxon>
        <taxon>Gonorynchiformes</taxon>
        <taxon>Chanidae</taxon>
        <taxon>Chanos</taxon>
    </lineage>
</organism>
<keyword evidence="10 20" id="KW-0472">Membrane</keyword>
<evidence type="ECO:0000256" key="10">
    <source>
        <dbReference type="ARBA" id="ARBA00023136"/>
    </source>
</evidence>
<evidence type="ECO:0000256" key="6">
    <source>
        <dbReference type="ARBA" id="ARBA00022729"/>
    </source>
</evidence>
<evidence type="ECO:0000256" key="3">
    <source>
        <dbReference type="ARBA" id="ARBA00009928"/>
    </source>
</evidence>
<dbReference type="GO" id="GO:0016491">
    <property type="term" value="F:oxidoreductase activity"/>
    <property type="evidence" value="ECO:0007669"/>
    <property type="project" value="InterPro"/>
</dbReference>
<keyword evidence="12" id="KW-0413">Isomerase</keyword>
<keyword evidence="11" id="KW-0325">Glycoprotein</keyword>
<reference evidence="25" key="1">
    <citation type="submission" date="2025-08" db="UniProtKB">
        <authorList>
            <consortium name="RefSeq"/>
        </authorList>
    </citation>
    <scope>IDENTIFICATION</scope>
</reference>
<evidence type="ECO:0000313" key="24">
    <source>
        <dbReference type="Proteomes" id="UP000504632"/>
    </source>
</evidence>
<evidence type="ECO:0000256" key="4">
    <source>
        <dbReference type="ARBA" id="ARBA00022692"/>
    </source>
</evidence>
<comment type="subcellular location">
    <subcellularLocation>
        <location evidence="2">Melanosome membrane</location>
        <topology evidence="2">Single-pass type I membrane protein</topology>
    </subcellularLocation>
</comment>
<evidence type="ECO:0000256" key="16">
    <source>
        <dbReference type="ARBA" id="ARBA00039823"/>
    </source>
</evidence>
<gene>
    <name evidence="25" type="primary">dct</name>
</gene>
<evidence type="ECO:0000256" key="13">
    <source>
        <dbReference type="ARBA" id="ARBA00036823"/>
    </source>
</evidence>
<evidence type="ECO:0000256" key="7">
    <source>
        <dbReference type="ARBA" id="ARBA00022833"/>
    </source>
</evidence>
<evidence type="ECO:0000259" key="23">
    <source>
        <dbReference type="PROSITE" id="PS00498"/>
    </source>
</evidence>
<dbReference type="InterPro" id="IPR008922">
    <property type="entry name" value="Di-copper_centre_dom_sf"/>
</dbReference>
<feature type="transmembrane region" description="Helical" evidence="20">
    <location>
        <begin position="465"/>
        <end position="490"/>
    </location>
</feature>
<evidence type="ECO:0000256" key="19">
    <source>
        <dbReference type="ARBA" id="ARBA00045930"/>
    </source>
</evidence>
<feature type="chain" id="PRO_5026981128" description="L-dopachrome tautomerase" evidence="21">
    <location>
        <begin position="22"/>
        <end position="515"/>
    </location>
</feature>
<keyword evidence="9" id="KW-0470">Melanin biosynthesis</keyword>
<feature type="domain" description="Tyrosinase copper-binding" evidence="23">
    <location>
        <begin position="387"/>
        <end position="398"/>
    </location>
</feature>
<keyword evidence="24" id="KW-1185">Reference proteome</keyword>
<dbReference type="Proteomes" id="UP000504632">
    <property type="component" value="Chromosome 10"/>
</dbReference>
<evidence type="ECO:0000256" key="12">
    <source>
        <dbReference type="ARBA" id="ARBA00023235"/>
    </source>
</evidence>
<evidence type="ECO:0000256" key="14">
    <source>
        <dbReference type="ARBA" id="ARBA00037907"/>
    </source>
</evidence>
<accession>A0A6J2WAJ1</accession>
<evidence type="ECO:0000256" key="5">
    <source>
        <dbReference type="ARBA" id="ARBA00022723"/>
    </source>
</evidence>
<keyword evidence="5" id="KW-0479">Metal-binding</keyword>
<dbReference type="InParanoid" id="A0A6J2WAJ1"/>